<evidence type="ECO:0000313" key="5">
    <source>
        <dbReference type="WBParaSite" id="BXY_1286100.1"/>
    </source>
</evidence>
<feature type="compositionally biased region" description="Basic residues" evidence="1">
    <location>
        <begin position="33"/>
        <end position="46"/>
    </location>
</feature>
<protein>
    <submittedName>
        <fullName evidence="2">(pine wood nematode) hypothetical protein</fullName>
    </submittedName>
</protein>
<feature type="region of interest" description="Disordered" evidence="1">
    <location>
        <begin position="83"/>
        <end position="169"/>
    </location>
</feature>
<feature type="compositionally biased region" description="Basic and acidic residues" evidence="1">
    <location>
        <begin position="101"/>
        <end position="120"/>
    </location>
</feature>
<name>A0A1I7SIJ0_BURXY</name>
<organism evidence="3 5">
    <name type="scientific">Bursaphelenchus xylophilus</name>
    <name type="common">Pinewood nematode worm</name>
    <name type="synonym">Aphelenchoides xylophilus</name>
    <dbReference type="NCBI Taxonomy" id="6326"/>
    <lineage>
        <taxon>Eukaryota</taxon>
        <taxon>Metazoa</taxon>
        <taxon>Ecdysozoa</taxon>
        <taxon>Nematoda</taxon>
        <taxon>Chromadorea</taxon>
        <taxon>Rhabditida</taxon>
        <taxon>Tylenchina</taxon>
        <taxon>Tylenchomorpha</taxon>
        <taxon>Aphelenchoidea</taxon>
        <taxon>Aphelenchoididae</taxon>
        <taxon>Bursaphelenchus</taxon>
    </lineage>
</organism>
<sequence>MKPQSSHKANDGDRNRPHSSHHSDKYAGLTRNQIRRRKYREKKRRPKEAVNEGGAAIRFINHGQFKIYIHGDVHIRFNNVKFGHGQSSATSSKSGQGVKSHAIDKGTRQADPRPLRERNWNELTKNQRKSLKYRQKHRKPKEDKETSEPVNVVKKEVKEESGSNSQDRF</sequence>
<feature type="compositionally biased region" description="Basic and acidic residues" evidence="1">
    <location>
        <begin position="8"/>
        <end position="25"/>
    </location>
</feature>
<reference evidence="2" key="2">
    <citation type="submission" date="2020-09" db="EMBL/GenBank/DDBJ databases">
        <authorList>
            <person name="Kikuchi T."/>
        </authorList>
    </citation>
    <scope>NUCLEOTIDE SEQUENCE</scope>
    <source>
        <strain evidence="2">Ka4C1</strain>
    </source>
</reference>
<dbReference type="Proteomes" id="UP000659654">
    <property type="component" value="Unassembled WGS sequence"/>
</dbReference>
<dbReference type="Proteomes" id="UP000582659">
    <property type="component" value="Unassembled WGS sequence"/>
</dbReference>
<feature type="region of interest" description="Disordered" evidence="1">
    <location>
        <begin position="1"/>
        <end position="50"/>
    </location>
</feature>
<dbReference type="EMBL" id="CAJFDI010000004">
    <property type="protein sequence ID" value="CAD5228621.1"/>
    <property type="molecule type" value="Genomic_DNA"/>
</dbReference>
<dbReference type="EMBL" id="CAJFCV020000004">
    <property type="protein sequence ID" value="CAG9119238.1"/>
    <property type="molecule type" value="Genomic_DNA"/>
</dbReference>
<evidence type="ECO:0000256" key="1">
    <source>
        <dbReference type="SAM" id="MobiDB-lite"/>
    </source>
</evidence>
<keyword evidence="4" id="KW-1185">Reference proteome</keyword>
<proteinExistence type="predicted"/>
<evidence type="ECO:0000313" key="3">
    <source>
        <dbReference type="Proteomes" id="UP000095284"/>
    </source>
</evidence>
<evidence type="ECO:0000313" key="4">
    <source>
        <dbReference type="Proteomes" id="UP000659654"/>
    </source>
</evidence>
<accession>A0A1I7SIJ0</accession>
<evidence type="ECO:0000313" key="2">
    <source>
        <dbReference type="EMBL" id="CAD5228621.1"/>
    </source>
</evidence>
<feature type="compositionally biased region" description="Polar residues" evidence="1">
    <location>
        <begin position="85"/>
        <end position="97"/>
    </location>
</feature>
<dbReference type="Proteomes" id="UP000095284">
    <property type="component" value="Unplaced"/>
</dbReference>
<dbReference type="WBParaSite" id="BXY_1286100.1">
    <property type="protein sequence ID" value="BXY_1286100.1"/>
    <property type="gene ID" value="BXY_1286100"/>
</dbReference>
<reference evidence="5" key="1">
    <citation type="submission" date="2016-11" db="UniProtKB">
        <authorList>
            <consortium name="WormBaseParasite"/>
        </authorList>
    </citation>
    <scope>IDENTIFICATION</scope>
</reference>
<dbReference type="AlphaFoldDB" id="A0A1I7SIJ0"/>
<feature type="compositionally biased region" description="Basic and acidic residues" evidence="1">
    <location>
        <begin position="140"/>
        <end position="169"/>
    </location>
</feature>
<feature type="compositionally biased region" description="Basic residues" evidence="1">
    <location>
        <begin position="126"/>
        <end position="139"/>
    </location>
</feature>
<gene>
    <name evidence="2" type="ORF">BXYJ_LOCUS10536</name>
</gene>